<feature type="region of interest" description="Disordered" evidence="4">
    <location>
        <begin position="255"/>
        <end position="450"/>
    </location>
</feature>
<evidence type="ECO:0000256" key="2">
    <source>
        <dbReference type="ARBA" id="ARBA00022803"/>
    </source>
</evidence>
<feature type="region of interest" description="Disordered" evidence="4">
    <location>
        <begin position="492"/>
        <end position="552"/>
    </location>
</feature>
<sequence length="639" mass="66549">MKPPRRGLALLAAGAALWAMPAGAQTAQPYGAQVPHRENPGEALSRHLRALSEEPKSVGALMGAGQAALELGDANAAITFFARAEEINPRDARIKAGYGSAFVKLEQPQSAIKFFNEAVRSGIAESEIAADRGLAYDMIGDSRRAQRDYQAALRARPDDEIERRLALSLAISGDRDEALAAIDGQLRRQERAAWRTRAFILALNGDPAGATSTAATVIPAQAESLRPFFAQLSGLNPSQKAMAVHFGRFPSDGRPVQMAQNFSTAPNPGAAGSVSGTTPATATRRTAQEPPSSQPRRRPGPDTTPPPQQRRVARAPASERNEGRTLNRADRVGSRIPTSTTEPEEAPPARQYAANSAVTPPVTQPSPAPTAPVRRWATTDTAPRPALGPPASVSTAAPTPTTSTSTAVPTPSTTTAPNITQSTTPAPSSSLSATPAPVSQPPMGPPSVATTNLIPSAVAVDTPATSAQAPAPTVEAAPGFASIASLVAGLGGEPELVPAPEPARPAPPPAAEKPKPEPVKAAEVKKPAETKPAAEAKKPEPKKPAAPKEPSRIWVQVAGGANKRDLPAAYSKLRDQAPALFKGKSAWTTPLRATNRLLVGPFKSEGEAQTFVNALAKEKLSGFSWTSPAGQEIEKLPAK</sequence>
<keyword evidence="5" id="KW-0732">Signal</keyword>
<dbReference type="InterPro" id="IPR051012">
    <property type="entry name" value="CellSynth/LPSAsmb/PSIAsmb"/>
</dbReference>
<dbReference type="SUPFAM" id="SSF48452">
    <property type="entry name" value="TPR-like"/>
    <property type="match status" value="1"/>
</dbReference>
<dbReference type="Proteomes" id="UP000192934">
    <property type="component" value="Chromosome I"/>
</dbReference>
<dbReference type="PROSITE" id="PS51724">
    <property type="entry name" value="SPOR"/>
    <property type="match status" value="1"/>
</dbReference>
<feature type="domain" description="SPOR" evidence="6">
    <location>
        <begin position="547"/>
        <end position="628"/>
    </location>
</feature>
<proteinExistence type="predicted"/>
<feature type="compositionally biased region" description="Pro residues" evidence="4">
    <location>
        <begin position="497"/>
        <end position="511"/>
    </location>
</feature>
<keyword evidence="2 3" id="KW-0802">TPR repeat</keyword>
<dbReference type="InterPro" id="IPR019734">
    <property type="entry name" value="TPR_rpt"/>
</dbReference>
<dbReference type="GO" id="GO:0042834">
    <property type="term" value="F:peptidoglycan binding"/>
    <property type="evidence" value="ECO:0007669"/>
    <property type="project" value="InterPro"/>
</dbReference>
<dbReference type="Pfam" id="PF14559">
    <property type="entry name" value="TPR_19"/>
    <property type="match status" value="1"/>
</dbReference>
<feature type="compositionally biased region" description="Low complexity" evidence="4">
    <location>
        <begin position="389"/>
        <end position="437"/>
    </location>
</feature>
<dbReference type="Gene3D" id="1.25.40.10">
    <property type="entry name" value="Tetratricopeptide repeat domain"/>
    <property type="match status" value="1"/>
</dbReference>
<evidence type="ECO:0000256" key="4">
    <source>
        <dbReference type="SAM" id="MobiDB-lite"/>
    </source>
</evidence>
<dbReference type="PANTHER" id="PTHR45586:SF14">
    <property type="entry name" value="TETRATRICOPEPTIDE TPR_2 REPEAT PROTEIN"/>
    <property type="match status" value="1"/>
</dbReference>
<dbReference type="InterPro" id="IPR011990">
    <property type="entry name" value="TPR-like_helical_dom_sf"/>
</dbReference>
<feature type="repeat" description="TPR" evidence="3">
    <location>
        <begin position="58"/>
        <end position="91"/>
    </location>
</feature>
<feature type="signal peptide" evidence="5">
    <location>
        <begin position="1"/>
        <end position="24"/>
    </location>
</feature>
<dbReference type="SUPFAM" id="SSF110997">
    <property type="entry name" value="Sporulation related repeat"/>
    <property type="match status" value="1"/>
</dbReference>
<organism evidence="7 8">
    <name type="scientific">Allosphingosinicella indica</name>
    <dbReference type="NCBI Taxonomy" id="941907"/>
    <lineage>
        <taxon>Bacteria</taxon>
        <taxon>Pseudomonadati</taxon>
        <taxon>Pseudomonadota</taxon>
        <taxon>Alphaproteobacteria</taxon>
        <taxon>Sphingomonadales</taxon>
        <taxon>Sphingomonadaceae</taxon>
        <taxon>Allosphingosinicella</taxon>
    </lineage>
</organism>
<dbReference type="RefSeq" id="WP_172840795.1">
    <property type="nucleotide sequence ID" value="NZ_LT840185.1"/>
</dbReference>
<evidence type="ECO:0000256" key="3">
    <source>
        <dbReference type="PROSITE-ProRule" id="PRU00339"/>
    </source>
</evidence>
<dbReference type="EMBL" id="LT840185">
    <property type="protein sequence ID" value="SMF61659.1"/>
    <property type="molecule type" value="Genomic_DNA"/>
</dbReference>
<evidence type="ECO:0000259" key="6">
    <source>
        <dbReference type="PROSITE" id="PS51724"/>
    </source>
</evidence>
<evidence type="ECO:0000313" key="8">
    <source>
        <dbReference type="Proteomes" id="UP000192934"/>
    </source>
</evidence>
<reference evidence="8" key="1">
    <citation type="submission" date="2017-04" db="EMBL/GenBank/DDBJ databases">
        <authorList>
            <person name="Varghese N."/>
            <person name="Submissions S."/>
        </authorList>
    </citation>
    <scope>NUCLEOTIDE SEQUENCE [LARGE SCALE GENOMIC DNA]</scope>
    <source>
        <strain evidence="8">Dd16</strain>
    </source>
</reference>
<feature type="chain" id="PRO_5012304551" evidence="5">
    <location>
        <begin position="25"/>
        <end position="639"/>
    </location>
</feature>
<accession>A0A1X7FZZ9</accession>
<evidence type="ECO:0000256" key="1">
    <source>
        <dbReference type="ARBA" id="ARBA00022737"/>
    </source>
</evidence>
<feature type="repeat" description="TPR" evidence="3">
    <location>
        <begin position="126"/>
        <end position="159"/>
    </location>
</feature>
<keyword evidence="1" id="KW-0677">Repeat</keyword>
<dbReference type="PROSITE" id="PS50005">
    <property type="entry name" value="TPR"/>
    <property type="match status" value="2"/>
</dbReference>
<name>A0A1X7FZZ9_9SPHN</name>
<evidence type="ECO:0000256" key="5">
    <source>
        <dbReference type="SAM" id="SignalP"/>
    </source>
</evidence>
<dbReference type="AlphaFoldDB" id="A0A1X7FZZ9"/>
<keyword evidence="8" id="KW-1185">Reference proteome</keyword>
<feature type="compositionally biased region" description="Basic and acidic residues" evidence="4">
    <location>
        <begin position="317"/>
        <end position="333"/>
    </location>
</feature>
<dbReference type="PANTHER" id="PTHR45586">
    <property type="entry name" value="TPR REPEAT-CONTAINING PROTEIN PA4667"/>
    <property type="match status" value="1"/>
</dbReference>
<gene>
    <name evidence="7" type="ORF">SAMN06295910_0651</name>
</gene>
<evidence type="ECO:0000313" key="7">
    <source>
        <dbReference type="EMBL" id="SMF61659.1"/>
    </source>
</evidence>
<dbReference type="SMART" id="SM00028">
    <property type="entry name" value="TPR"/>
    <property type="match status" value="2"/>
</dbReference>
<dbReference type="InterPro" id="IPR036680">
    <property type="entry name" value="SPOR-like_sf"/>
</dbReference>
<dbReference type="STRING" id="941907.SAMN06295910_0651"/>
<dbReference type="Pfam" id="PF05036">
    <property type="entry name" value="SPOR"/>
    <property type="match status" value="1"/>
</dbReference>
<protein>
    <submittedName>
        <fullName evidence="7">Flp pilus assembly protein TadD, contains TPR repeats</fullName>
    </submittedName>
</protein>
<dbReference type="InterPro" id="IPR007730">
    <property type="entry name" value="SPOR-like_dom"/>
</dbReference>
<feature type="compositionally biased region" description="Basic and acidic residues" evidence="4">
    <location>
        <begin position="512"/>
        <end position="543"/>
    </location>
</feature>